<organism evidence="2 3">
    <name type="scientific">Pseudozyma hubeiensis (strain SY62)</name>
    <name type="common">Yeast</name>
    <dbReference type="NCBI Taxonomy" id="1305764"/>
    <lineage>
        <taxon>Eukaryota</taxon>
        <taxon>Fungi</taxon>
        <taxon>Dikarya</taxon>
        <taxon>Basidiomycota</taxon>
        <taxon>Ustilaginomycotina</taxon>
        <taxon>Ustilaginomycetes</taxon>
        <taxon>Ustilaginales</taxon>
        <taxon>Ustilaginaceae</taxon>
        <taxon>Pseudozyma</taxon>
    </lineage>
</organism>
<dbReference type="Proteomes" id="UP000014071">
    <property type="component" value="Unassembled WGS sequence"/>
</dbReference>
<sequence>MSHLTAQINISASPTDRPLPSTPIPLSPPSDTLSPSTQLLIPLSSSPSSTKPRHLSSLADSIDTARSNINKILTTWKDWSGKEHLPTQNNDDDDNDDDDEDQDEE</sequence>
<dbReference type="EMBL" id="DF238808">
    <property type="protein sequence ID" value="GAC96896.1"/>
    <property type="molecule type" value="Genomic_DNA"/>
</dbReference>
<reference evidence="3" key="1">
    <citation type="journal article" date="2013" name="Genome Announc.">
        <title>Draft genome sequence of the basidiomycetous yeast-like fungus Pseudozyma hubeiensis SY62, which produces an abundant amount of the biosurfactant mannosylerythritol lipids.</title>
        <authorList>
            <person name="Konishi M."/>
            <person name="Hatada Y."/>
            <person name="Horiuchi J."/>
        </authorList>
    </citation>
    <scope>NUCLEOTIDE SEQUENCE [LARGE SCALE GENOMIC DNA]</scope>
    <source>
        <strain evidence="3">SY62</strain>
    </source>
</reference>
<dbReference type="HOGENOM" id="CLU_2172720_0_0_1"/>
<feature type="region of interest" description="Disordered" evidence="1">
    <location>
        <begin position="76"/>
        <end position="105"/>
    </location>
</feature>
<feature type="compositionally biased region" description="Low complexity" evidence="1">
    <location>
        <begin position="29"/>
        <end position="50"/>
    </location>
</feature>
<gene>
    <name evidence="2" type="ORF">PHSY_004480</name>
</gene>
<proteinExistence type="predicted"/>
<evidence type="ECO:0000313" key="2">
    <source>
        <dbReference type="EMBL" id="GAC96896.1"/>
    </source>
</evidence>
<feature type="region of interest" description="Disordered" evidence="1">
    <location>
        <begin position="1"/>
        <end position="57"/>
    </location>
</feature>
<feature type="compositionally biased region" description="Polar residues" evidence="1">
    <location>
        <begin position="1"/>
        <end position="14"/>
    </location>
</feature>
<dbReference type="OrthoDB" id="2556698at2759"/>
<protein>
    <submittedName>
        <fullName evidence="2">Uncharacterized protein</fullName>
    </submittedName>
</protein>
<evidence type="ECO:0000256" key="1">
    <source>
        <dbReference type="SAM" id="MobiDB-lite"/>
    </source>
</evidence>
<keyword evidence="3" id="KW-1185">Reference proteome</keyword>
<dbReference type="GeneID" id="24109762"/>
<evidence type="ECO:0000313" key="3">
    <source>
        <dbReference type="Proteomes" id="UP000014071"/>
    </source>
</evidence>
<name>R9P6C1_PSEHS</name>
<dbReference type="AlphaFoldDB" id="R9P6C1"/>
<feature type="compositionally biased region" description="Acidic residues" evidence="1">
    <location>
        <begin position="90"/>
        <end position="105"/>
    </location>
</feature>
<accession>R9P6C1</accession>
<dbReference type="RefSeq" id="XP_012190483.1">
    <property type="nucleotide sequence ID" value="XM_012335093.1"/>
</dbReference>